<sequence length="196" mass="22315">MTWQEYFASLRRRGKEQEEIHKAFKLLAAAKKLRDKNQKISVGALKNESLLDRPTIVRVFATFPELESDLGLVHSFPSFLRIISKAAEELKAVGASVTFEALAGKTSMGKAYIQNRICHRSQLRKNLGLPPKVFRSKEEFKAAANEAAEAIRRKKQHVTPKTLAAELARTTGTVYLWFKKYPELEEEIGVWFPGRR</sequence>
<gene>
    <name evidence="1" type="ORF">A3D62_01385</name>
</gene>
<proteinExistence type="predicted"/>
<dbReference type="Proteomes" id="UP000177659">
    <property type="component" value="Unassembled WGS sequence"/>
</dbReference>
<reference evidence="1 2" key="1">
    <citation type="journal article" date="2016" name="Nat. Commun.">
        <title>Thousands of microbial genomes shed light on interconnected biogeochemical processes in an aquifer system.</title>
        <authorList>
            <person name="Anantharaman K."/>
            <person name="Brown C.T."/>
            <person name="Hug L.A."/>
            <person name="Sharon I."/>
            <person name="Castelle C.J."/>
            <person name="Probst A.J."/>
            <person name="Thomas B.C."/>
            <person name="Singh A."/>
            <person name="Wilkins M.J."/>
            <person name="Karaoz U."/>
            <person name="Brodie E.L."/>
            <person name="Williams K.H."/>
            <person name="Hubbard S.S."/>
            <person name="Banfield J.F."/>
        </authorList>
    </citation>
    <scope>NUCLEOTIDE SEQUENCE [LARGE SCALE GENOMIC DNA]</scope>
</reference>
<accession>A0A1F6D1B5</accession>
<organism evidence="1 2">
    <name type="scientific">Candidatus Kaiserbacteria bacterium RIFCSPHIGHO2_02_FULL_49_11</name>
    <dbReference type="NCBI Taxonomy" id="1798489"/>
    <lineage>
        <taxon>Bacteria</taxon>
        <taxon>Candidatus Kaiseribacteriota</taxon>
    </lineage>
</organism>
<evidence type="ECO:0000313" key="2">
    <source>
        <dbReference type="Proteomes" id="UP000177659"/>
    </source>
</evidence>
<comment type="caution">
    <text evidence="1">The sequence shown here is derived from an EMBL/GenBank/DDBJ whole genome shotgun (WGS) entry which is preliminary data.</text>
</comment>
<dbReference type="EMBL" id="MFLC01000008">
    <property type="protein sequence ID" value="OGG55224.1"/>
    <property type="molecule type" value="Genomic_DNA"/>
</dbReference>
<protein>
    <submittedName>
        <fullName evidence="1">Uncharacterized protein</fullName>
    </submittedName>
</protein>
<name>A0A1F6D1B5_9BACT</name>
<dbReference type="AlphaFoldDB" id="A0A1F6D1B5"/>
<evidence type="ECO:0000313" key="1">
    <source>
        <dbReference type="EMBL" id="OGG55224.1"/>
    </source>
</evidence>